<evidence type="ECO:0000259" key="2">
    <source>
        <dbReference type="Pfam" id="PF24476"/>
    </source>
</evidence>
<feature type="domain" description="DUF7580" evidence="2">
    <location>
        <begin position="22"/>
        <end position="287"/>
    </location>
</feature>
<reference evidence="3" key="1">
    <citation type="journal article" date="2023" name="Mol. Phylogenet. Evol.">
        <title>Genome-scale phylogeny and comparative genomics of the fungal order Sordariales.</title>
        <authorList>
            <person name="Hensen N."/>
            <person name="Bonometti L."/>
            <person name="Westerberg I."/>
            <person name="Brannstrom I.O."/>
            <person name="Guillou S."/>
            <person name="Cros-Aarteil S."/>
            <person name="Calhoun S."/>
            <person name="Haridas S."/>
            <person name="Kuo A."/>
            <person name="Mondo S."/>
            <person name="Pangilinan J."/>
            <person name="Riley R."/>
            <person name="LaButti K."/>
            <person name="Andreopoulos B."/>
            <person name="Lipzen A."/>
            <person name="Chen C."/>
            <person name="Yan M."/>
            <person name="Daum C."/>
            <person name="Ng V."/>
            <person name="Clum A."/>
            <person name="Steindorff A."/>
            <person name="Ohm R.A."/>
            <person name="Martin F."/>
            <person name="Silar P."/>
            <person name="Natvig D.O."/>
            <person name="Lalanne C."/>
            <person name="Gautier V."/>
            <person name="Ament-Velasquez S.L."/>
            <person name="Kruys A."/>
            <person name="Hutchinson M.I."/>
            <person name="Powell A.J."/>
            <person name="Barry K."/>
            <person name="Miller A.N."/>
            <person name="Grigoriev I.V."/>
            <person name="Debuchy R."/>
            <person name="Gladieux P."/>
            <person name="Hiltunen Thoren M."/>
            <person name="Johannesson H."/>
        </authorList>
    </citation>
    <scope>NUCLEOTIDE SEQUENCE</scope>
    <source>
        <strain evidence="3">PSN243</strain>
    </source>
</reference>
<name>A0AAV9G860_9PEZI</name>
<evidence type="ECO:0000313" key="3">
    <source>
        <dbReference type="EMBL" id="KAK4444776.1"/>
    </source>
</evidence>
<dbReference type="PANTHER" id="PTHR35186">
    <property type="entry name" value="ANK_REP_REGION DOMAIN-CONTAINING PROTEIN"/>
    <property type="match status" value="1"/>
</dbReference>
<dbReference type="Pfam" id="PF24476">
    <property type="entry name" value="DUF7580"/>
    <property type="match status" value="1"/>
</dbReference>
<dbReference type="Proteomes" id="UP001321760">
    <property type="component" value="Unassembled WGS sequence"/>
</dbReference>
<dbReference type="PANTHER" id="PTHR35186:SF4">
    <property type="entry name" value="PRION-INHIBITION AND PROPAGATION HELO DOMAIN-CONTAINING PROTEIN"/>
    <property type="match status" value="1"/>
</dbReference>
<keyword evidence="4" id="KW-1185">Reference proteome</keyword>
<accession>A0AAV9G860</accession>
<sequence length="291" mass="32365">MRTLFKALTSLTTANFMQNTTTTCNATKTSISTLTTTTDLCHAIRRPRTRSEQRQPRCRVLDNLGHKERRYTVSPYQPPSNTSRQEDLGPNSLRMVPLREILNIQNGIPTLSYRDRFQLAVHAASSVFQLYRTPWLPNAPTTDNIAFTTSDEHPHYGPAFILAARNSSSSSIPTNNTTTTTFPPVIRNPTLLALGILLIEILNGQTTETLRTPEEEAAYRSGSPAGLVSGYMTARRLLADVYKLSANYGSAVQRCIDGEFPRQKLDLEDEDFGQEVYSGVAALLEEDCGYV</sequence>
<gene>
    <name evidence="3" type="ORF">QBC34DRAFT_384992</name>
</gene>
<dbReference type="EMBL" id="MU865973">
    <property type="protein sequence ID" value="KAK4444776.1"/>
    <property type="molecule type" value="Genomic_DNA"/>
</dbReference>
<reference evidence="3" key="2">
    <citation type="submission" date="2023-05" db="EMBL/GenBank/DDBJ databases">
        <authorList>
            <consortium name="Lawrence Berkeley National Laboratory"/>
            <person name="Steindorff A."/>
            <person name="Hensen N."/>
            <person name="Bonometti L."/>
            <person name="Westerberg I."/>
            <person name="Brannstrom I.O."/>
            <person name="Guillou S."/>
            <person name="Cros-Aarteil S."/>
            <person name="Calhoun S."/>
            <person name="Haridas S."/>
            <person name="Kuo A."/>
            <person name="Mondo S."/>
            <person name="Pangilinan J."/>
            <person name="Riley R."/>
            <person name="Labutti K."/>
            <person name="Andreopoulos B."/>
            <person name="Lipzen A."/>
            <person name="Chen C."/>
            <person name="Yanf M."/>
            <person name="Daum C."/>
            <person name="Ng V."/>
            <person name="Clum A."/>
            <person name="Ohm R."/>
            <person name="Martin F."/>
            <person name="Silar P."/>
            <person name="Natvig D."/>
            <person name="Lalanne C."/>
            <person name="Gautier V."/>
            <person name="Ament-Velasquez S.L."/>
            <person name="Kruys A."/>
            <person name="Hutchinson M.I."/>
            <person name="Powell A.J."/>
            <person name="Barry K."/>
            <person name="Miller A.N."/>
            <person name="Grigoriev I.V."/>
            <person name="Debuchy R."/>
            <person name="Gladieux P."/>
            <person name="Thoren M.H."/>
            <person name="Johannesson H."/>
        </authorList>
    </citation>
    <scope>NUCLEOTIDE SEQUENCE</scope>
    <source>
        <strain evidence="3">PSN243</strain>
    </source>
</reference>
<evidence type="ECO:0000256" key="1">
    <source>
        <dbReference type="SAM" id="MobiDB-lite"/>
    </source>
</evidence>
<evidence type="ECO:0000313" key="4">
    <source>
        <dbReference type="Proteomes" id="UP001321760"/>
    </source>
</evidence>
<dbReference type="AlphaFoldDB" id="A0AAV9G860"/>
<dbReference type="InterPro" id="IPR056002">
    <property type="entry name" value="DUF7580"/>
</dbReference>
<proteinExistence type="predicted"/>
<protein>
    <recommendedName>
        <fullName evidence="2">DUF7580 domain-containing protein</fullName>
    </recommendedName>
</protein>
<organism evidence="3 4">
    <name type="scientific">Podospora aff. communis PSN243</name>
    <dbReference type="NCBI Taxonomy" id="3040156"/>
    <lineage>
        <taxon>Eukaryota</taxon>
        <taxon>Fungi</taxon>
        <taxon>Dikarya</taxon>
        <taxon>Ascomycota</taxon>
        <taxon>Pezizomycotina</taxon>
        <taxon>Sordariomycetes</taxon>
        <taxon>Sordariomycetidae</taxon>
        <taxon>Sordariales</taxon>
        <taxon>Podosporaceae</taxon>
        <taxon>Podospora</taxon>
    </lineage>
</organism>
<feature type="region of interest" description="Disordered" evidence="1">
    <location>
        <begin position="69"/>
        <end position="91"/>
    </location>
</feature>
<comment type="caution">
    <text evidence="3">The sequence shown here is derived from an EMBL/GenBank/DDBJ whole genome shotgun (WGS) entry which is preliminary data.</text>
</comment>